<gene>
    <name evidence="3" type="ORF">R3P38DRAFT_2532364</name>
</gene>
<reference evidence="3 4" key="1">
    <citation type="journal article" date="2024" name="J Genomics">
        <title>Draft genome sequencing and assembly of Favolaschia claudopus CIRM-BRFM 2984 isolated from oak limbs.</title>
        <authorList>
            <person name="Navarro D."/>
            <person name="Drula E."/>
            <person name="Chaduli D."/>
            <person name="Cazenave R."/>
            <person name="Ahrendt S."/>
            <person name="Wang J."/>
            <person name="Lipzen A."/>
            <person name="Daum C."/>
            <person name="Barry K."/>
            <person name="Grigoriev I.V."/>
            <person name="Favel A."/>
            <person name="Rosso M.N."/>
            <person name="Martin F."/>
        </authorList>
    </citation>
    <scope>NUCLEOTIDE SEQUENCE [LARGE SCALE GENOMIC DNA]</scope>
    <source>
        <strain evidence="3 4">CIRM-BRFM 2984</strain>
    </source>
</reference>
<dbReference type="Pfam" id="PF20152">
    <property type="entry name" value="DUF6534"/>
    <property type="match status" value="1"/>
</dbReference>
<name>A0AAW0BBE6_9AGAR</name>
<feature type="transmembrane region" description="Helical" evidence="1">
    <location>
        <begin position="94"/>
        <end position="114"/>
    </location>
</feature>
<sequence>IIGYLLHWGLFGMLTLQLCKFGLESSHIVQKILNNTTDNYYRAFPNDRKLIQCLVYGVYLIEVVQTILMTHDAFTNFGTGFGNSNTLRGVHFDWLTIPVMSGIVAFIAQTFYAYRVYLLSRSWVLPSLIVAVSLLSSISGIMNGSFSQQVGVVPPPHTTRNSVISALWLGGAALSDIIIAVALLKNDTGLRRTHMLVVKLIRLTIETGSLTAAVAFINLALFFSFPSEPYFFTAGVLLPKLYANTMLAVLNSRMRIVGGRGDVSSSVDLPFYQSMIRESSLPGGNTRSQPPVVTITREIFSDRELTELVEMRLKKNKVSNSSNRGYNSLKPQRQIQISRNRSPFQLFDGGKLWFNSA</sequence>
<feature type="transmembrane region" description="Helical" evidence="1">
    <location>
        <begin position="53"/>
        <end position="74"/>
    </location>
</feature>
<proteinExistence type="predicted"/>
<dbReference type="Proteomes" id="UP001362999">
    <property type="component" value="Unassembled WGS sequence"/>
</dbReference>
<feature type="transmembrane region" description="Helical" evidence="1">
    <location>
        <begin position="231"/>
        <end position="250"/>
    </location>
</feature>
<feature type="non-terminal residue" evidence="3">
    <location>
        <position position="1"/>
    </location>
</feature>
<evidence type="ECO:0000313" key="3">
    <source>
        <dbReference type="EMBL" id="KAK7023174.1"/>
    </source>
</evidence>
<accession>A0AAW0BBE6</accession>
<evidence type="ECO:0000259" key="2">
    <source>
        <dbReference type="Pfam" id="PF20152"/>
    </source>
</evidence>
<dbReference type="InterPro" id="IPR045339">
    <property type="entry name" value="DUF6534"/>
</dbReference>
<evidence type="ECO:0000256" key="1">
    <source>
        <dbReference type="SAM" id="Phobius"/>
    </source>
</evidence>
<dbReference type="AlphaFoldDB" id="A0AAW0BBE6"/>
<feature type="transmembrane region" description="Helical" evidence="1">
    <location>
        <begin position="162"/>
        <end position="184"/>
    </location>
</feature>
<feature type="transmembrane region" description="Helical" evidence="1">
    <location>
        <begin position="205"/>
        <end position="225"/>
    </location>
</feature>
<keyword evidence="1" id="KW-0812">Transmembrane</keyword>
<feature type="transmembrane region" description="Helical" evidence="1">
    <location>
        <begin position="123"/>
        <end position="142"/>
    </location>
</feature>
<dbReference type="EMBL" id="JAWWNJ010000036">
    <property type="protein sequence ID" value="KAK7023174.1"/>
    <property type="molecule type" value="Genomic_DNA"/>
</dbReference>
<organism evidence="3 4">
    <name type="scientific">Favolaschia claudopus</name>
    <dbReference type="NCBI Taxonomy" id="2862362"/>
    <lineage>
        <taxon>Eukaryota</taxon>
        <taxon>Fungi</taxon>
        <taxon>Dikarya</taxon>
        <taxon>Basidiomycota</taxon>
        <taxon>Agaricomycotina</taxon>
        <taxon>Agaricomycetes</taxon>
        <taxon>Agaricomycetidae</taxon>
        <taxon>Agaricales</taxon>
        <taxon>Marasmiineae</taxon>
        <taxon>Mycenaceae</taxon>
        <taxon>Favolaschia</taxon>
    </lineage>
</organism>
<feature type="domain" description="DUF6534" evidence="2">
    <location>
        <begin position="172"/>
        <end position="254"/>
    </location>
</feature>
<comment type="caution">
    <text evidence="3">The sequence shown here is derived from an EMBL/GenBank/DDBJ whole genome shotgun (WGS) entry which is preliminary data.</text>
</comment>
<dbReference type="PANTHER" id="PTHR40465:SF1">
    <property type="entry name" value="DUF6534 DOMAIN-CONTAINING PROTEIN"/>
    <property type="match status" value="1"/>
</dbReference>
<keyword evidence="1" id="KW-1133">Transmembrane helix</keyword>
<protein>
    <recommendedName>
        <fullName evidence="2">DUF6534 domain-containing protein</fullName>
    </recommendedName>
</protein>
<keyword evidence="1" id="KW-0472">Membrane</keyword>
<evidence type="ECO:0000313" key="4">
    <source>
        <dbReference type="Proteomes" id="UP001362999"/>
    </source>
</evidence>
<keyword evidence="4" id="KW-1185">Reference proteome</keyword>
<dbReference type="PANTHER" id="PTHR40465">
    <property type="entry name" value="CHROMOSOME 1, WHOLE GENOME SHOTGUN SEQUENCE"/>
    <property type="match status" value="1"/>
</dbReference>